<feature type="transmembrane region" description="Helical" evidence="7">
    <location>
        <begin position="56"/>
        <end position="74"/>
    </location>
</feature>
<dbReference type="InterPro" id="IPR002656">
    <property type="entry name" value="Acyl_transf_3_dom"/>
</dbReference>
<accession>A0A9X2DUV3</accession>
<evidence type="ECO:0000256" key="3">
    <source>
        <dbReference type="ARBA" id="ARBA00022475"/>
    </source>
</evidence>
<feature type="domain" description="Acyltransferase 3" evidence="8">
    <location>
        <begin position="15"/>
        <end position="344"/>
    </location>
</feature>
<sequence length="379" mass="44442">MSRIMKKPPLEEIFVVRAIAILAVLMVHSTSVTVVTLEPDSSSFAFYNALNTLSRFGTPTFILLSSLVLFYSYYHRPLTGELVKRFYTNRLLYILLPYLIFSVLYNGIRSDYFQNYESFADFWSTFSEQLMLGNAYTHLYFVFISIQFYLMFPLMLMLLKKWPAVTKHLIWLGFVIQWAYVIYNNLVWKYPNTGSISLSYMSYYLTGAFIGIYYMEIKAWLKSRHFWGALLTAAWVAAVGIHIYMWHATRVWGESFDSRLYTLAWNMHTIFTAALLLYVSVFIVRRSPQWLLKPVMLIGYLSFGIYLIHPLYLFYFRQYVDPGGNMLFYHLFIAGSFLGALIISGVIVYLVLYKVKWGWMIFGARPRTNQRQIQKSSTP</sequence>
<evidence type="ECO:0000256" key="5">
    <source>
        <dbReference type="ARBA" id="ARBA00022989"/>
    </source>
</evidence>
<organism evidence="9 10">
    <name type="scientific">Halalkalibacter oceani</name>
    <dbReference type="NCBI Taxonomy" id="1653776"/>
    <lineage>
        <taxon>Bacteria</taxon>
        <taxon>Bacillati</taxon>
        <taxon>Bacillota</taxon>
        <taxon>Bacilli</taxon>
        <taxon>Bacillales</taxon>
        <taxon>Bacillaceae</taxon>
        <taxon>Halalkalibacter</taxon>
    </lineage>
</organism>
<protein>
    <submittedName>
        <fullName evidence="9">Acyltransferase</fullName>
    </submittedName>
</protein>
<feature type="transmembrane region" description="Helical" evidence="7">
    <location>
        <begin position="138"/>
        <end position="157"/>
    </location>
</feature>
<evidence type="ECO:0000256" key="4">
    <source>
        <dbReference type="ARBA" id="ARBA00022692"/>
    </source>
</evidence>
<comment type="subcellular location">
    <subcellularLocation>
        <location evidence="1">Cell membrane</location>
        <topology evidence="1">Multi-pass membrane protein</topology>
    </subcellularLocation>
</comment>
<evidence type="ECO:0000259" key="8">
    <source>
        <dbReference type="Pfam" id="PF01757"/>
    </source>
</evidence>
<name>A0A9X2DUV3_9BACI</name>
<feature type="transmembrane region" description="Helical" evidence="7">
    <location>
        <begin position="169"/>
        <end position="188"/>
    </location>
</feature>
<evidence type="ECO:0000256" key="7">
    <source>
        <dbReference type="SAM" id="Phobius"/>
    </source>
</evidence>
<keyword evidence="4 7" id="KW-0812">Transmembrane</keyword>
<gene>
    <name evidence="9" type="ORF">M3202_20960</name>
</gene>
<keyword evidence="5 7" id="KW-1133">Transmembrane helix</keyword>
<keyword evidence="10" id="KW-1185">Reference proteome</keyword>
<dbReference type="AlphaFoldDB" id="A0A9X2DUV3"/>
<feature type="transmembrane region" description="Helical" evidence="7">
    <location>
        <begin position="296"/>
        <end position="315"/>
    </location>
</feature>
<dbReference type="Pfam" id="PF01757">
    <property type="entry name" value="Acyl_transf_3"/>
    <property type="match status" value="1"/>
</dbReference>
<feature type="transmembrane region" description="Helical" evidence="7">
    <location>
        <begin position="226"/>
        <end position="245"/>
    </location>
</feature>
<feature type="transmembrane region" description="Helical" evidence="7">
    <location>
        <begin position="265"/>
        <end position="284"/>
    </location>
</feature>
<feature type="transmembrane region" description="Helical" evidence="7">
    <location>
        <begin position="327"/>
        <end position="352"/>
    </location>
</feature>
<keyword evidence="6 7" id="KW-0472">Membrane</keyword>
<dbReference type="GO" id="GO:0009246">
    <property type="term" value="P:enterobacterial common antigen biosynthetic process"/>
    <property type="evidence" value="ECO:0007669"/>
    <property type="project" value="TreeGrafter"/>
</dbReference>
<proteinExistence type="inferred from homology"/>
<reference evidence="9" key="1">
    <citation type="submission" date="2022-05" db="EMBL/GenBank/DDBJ databases">
        <title>Comparative Genomics of Spacecraft Associated Microbes.</title>
        <authorList>
            <person name="Tran M.T."/>
            <person name="Wright A."/>
            <person name="Seuylemezian A."/>
            <person name="Eisen J."/>
            <person name="Coil D."/>
        </authorList>
    </citation>
    <scope>NUCLEOTIDE SEQUENCE</scope>
    <source>
        <strain evidence="9">214.1.1</strain>
    </source>
</reference>
<dbReference type="PANTHER" id="PTHR40074:SF2">
    <property type="entry name" value="O-ACETYLTRANSFERASE WECH"/>
    <property type="match status" value="1"/>
</dbReference>
<dbReference type="EMBL" id="JAMBOL010000041">
    <property type="protein sequence ID" value="MCM3716520.1"/>
    <property type="molecule type" value="Genomic_DNA"/>
</dbReference>
<feature type="transmembrane region" description="Helical" evidence="7">
    <location>
        <begin position="12"/>
        <end position="36"/>
    </location>
</feature>
<keyword evidence="9" id="KW-0012">Acyltransferase</keyword>
<evidence type="ECO:0000256" key="6">
    <source>
        <dbReference type="ARBA" id="ARBA00023136"/>
    </source>
</evidence>
<comment type="caution">
    <text evidence="9">The sequence shown here is derived from an EMBL/GenBank/DDBJ whole genome shotgun (WGS) entry which is preliminary data.</text>
</comment>
<evidence type="ECO:0000256" key="2">
    <source>
        <dbReference type="ARBA" id="ARBA00007400"/>
    </source>
</evidence>
<dbReference type="RefSeq" id="WP_251225170.1">
    <property type="nucleotide sequence ID" value="NZ_JAMBOL010000041.1"/>
</dbReference>
<evidence type="ECO:0000313" key="9">
    <source>
        <dbReference type="EMBL" id="MCM3716520.1"/>
    </source>
</evidence>
<dbReference type="GO" id="GO:0005886">
    <property type="term" value="C:plasma membrane"/>
    <property type="evidence" value="ECO:0007669"/>
    <property type="project" value="UniProtKB-SubCell"/>
</dbReference>
<dbReference type="PANTHER" id="PTHR40074">
    <property type="entry name" value="O-ACETYLTRANSFERASE WECH"/>
    <property type="match status" value="1"/>
</dbReference>
<keyword evidence="9" id="KW-0808">Transferase</keyword>
<feature type="transmembrane region" description="Helical" evidence="7">
    <location>
        <begin position="194"/>
        <end position="214"/>
    </location>
</feature>
<dbReference type="GO" id="GO:0016413">
    <property type="term" value="F:O-acetyltransferase activity"/>
    <property type="evidence" value="ECO:0007669"/>
    <property type="project" value="TreeGrafter"/>
</dbReference>
<comment type="similarity">
    <text evidence="2">Belongs to the acyltransferase 3 family.</text>
</comment>
<evidence type="ECO:0000256" key="1">
    <source>
        <dbReference type="ARBA" id="ARBA00004651"/>
    </source>
</evidence>
<evidence type="ECO:0000313" key="10">
    <source>
        <dbReference type="Proteomes" id="UP001139179"/>
    </source>
</evidence>
<keyword evidence="3" id="KW-1003">Cell membrane</keyword>
<feature type="transmembrane region" description="Helical" evidence="7">
    <location>
        <begin position="86"/>
        <end position="108"/>
    </location>
</feature>
<dbReference type="Proteomes" id="UP001139179">
    <property type="component" value="Unassembled WGS sequence"/>
</dbReference>